<comment type="caution">
    <text evidence="1">The sequence shown here is derived from an EMBL/GenBank/DDBJ whole genome shotgun (WGS) entry which is preliminary data.</text>
</comment>
<dbReference type="AlphaFoldDB" id="A0A7X9XDD1"/>
<keyword evidence="2" id="KW-1185">Reference proteome</keyword>
<name>A0A7X9XDD1_9BACT</name>
<protein>
    <submittedName>
        <fullName evidence="1">Uncharacterized protein</fullName>
    </submittedName>
</protein>
<dbReference type="Proteomes" id="UP000576082">
    <property type="component" value="Unassembled WGS sequence"/>
</dbReference>
<sequence length="300" mass="34119">MRPANLFFDMLEGVWQNKLNDQWQDNWGWNFITQPDFENRSFEDFHTGVDPMRETMTFKKIGSARNIGEVGEAGFWQSMAYEIDIRNHTFPDPKNPDGKGIHHEMGHFLLQVDSLEDDADAIVSQRGSDLSGVIIRQATIPRANSFMTHGRLDIESVGKALENSDLDSFYSARTISTRSDLQEKIDIELSDKAIQAGAPNPTKLVSLLKQVDEESLGTISPGTQDWVFSFRFDRNPSQMASGQRVNEPVGIDNLLSDFWIGKRMIDGQEREILQYTQKVNLIFNGQKWPHVAVNTLIKQL</sequence>
<evidence type="ECO:0000313" key="1">
    <source>
        <dbReference type="EMBL" id="NME72776.1"/>
    </source>
</evidence>
<evidence type="ECO:0000313" key="2">
    <source>
        <dbReference type="Proteomes" id="UP000576082"/>
    </source>
</evidence>
<organism evidence="1 2">
    <name type="scientific">Flammeovirga aprica JL-4</name>
    <dbReference type="NCBI Taxonomy" id="694437"/>
    <lineage>
        <taxon>Bacteria</taxon>
        <taxon>Pseudomonadati</taxon>
        <taxon>Bacteroidota</taxon>
        <taxon>Cytophagia</taxon>
        <taxon>Cytophagales</taxon>
        <taxon>Flammeovirgaceae</taxon>
        <taxon>Flammeovirga</taxon>
    </lineage>
</organism>
<reference evidence="1 2" key="1">
    <citation type="submission" date="2020-04" db="EMBL/GenBank/DDBJ databases">
        <title>Flammeovirga sp. SR4, a novel species isolated from seawater.</title>
        <authorList>
            <person name="Wang X."/>
        </authorList>
    </citation>
    <scope>NUCLEOTIDE SEQUENCE [LARGE SCALE GENOMIC DNA]</scope>
    <source>
        <strain evidence="1 2">ATCC 23126</strain>
    </source>
</reference>
<gene>
    <name evidence="1" type="ORF">HHU12_32760</name>
</gene>
<dbReference type="RefSeq" id="WP_169660947.1">
    <property type="nucleotide sequence ID" value="NZ_JABANE010000207.1"/>
</dbReference>
<dbReference type="EMBL" id="JABANE010000207">
    <property type="protein sequence ID" value="NME72776.1"/>
    <property type="molecule type" value="Genomic_DNA"/>
</dbReference>
<accession>A0A7X9XDD1</accession>
<proteinExistence type="predicted"/>